<feature type="coiled-coil region" evidence="1">
    <location>
        <begin position="38"/>
        <end position="80"/>
    </location>
</feature>
<name>A0AA96IYK8_9VIRU</name>
<proteinExistence type="predicted"/>
<evidence type="ECO:0000256" key="2">
    <source>
        <dbReference type="SAM" id="MobiDB-lite"/>
    </source>
</evidence>
<accession>A0AA96IYK8</accession>
<reference evidence="3" key="1">
    <citation type="submission" date="2023-07" db="EMBL/GenBank/DDBJ databases">
        <authorList>
            <person name="Xia Y."/>
        </authorList>
    </citation>
    <scope>NUCLEOTIDE SEQUENCE</scope>
    <source>
        <strain evidence="3">F</strain>
    </source>
</reference>
<evidence type="ECO:0000256" key="1">
    <source>
        <dbReference type="SAM" id="Coils"/>
    </source>
</evidence>
<protein>
    <submittedName>
        <fullName evidence="3">Uncharacterized protein</fullName>
    </submittedName>
</protein>
<keyword evidence="1" id="KW-0175">Coiled coil</keyword>
<feature type="region of interest" description="Disordered" evidence="2">
    <location>
        <begin position="1"/>
        <end position="22"/>
    </location>
</feature>
<evidence type="ECO:0000313" key="3">
    <source>
        <dbReference type="EMBL" id="WNL49604.1"/>
    </source>
</evidence>
<organism evidence="3">
    <name type="scientific">Marseillevirus sp</name>
    <dbReference type="NCBI Taxonomy" id="2809551"/>
    <lineage>
        <taxon>Viruses</taxon>
        <taxon>Varidnaviria</taxon>
        <taxon>Bamfordvirae</taxon>
        <taxon>Nucleocytoviricota</taxon>
        <taxon>Megaviricetes</taxon>
        <taxon>Pimascovirales</taxon>
        <taxon>Pimascovirales incertae sedis</taxon>
        <taxon>Marseilleviridae</taxon>
        <taxon>Marseillevirus</taxon>
    </lineage>
</organism>
<dbReference type="EMBL" id="OR343188">
    <property type="protein sequence ID" value="WNL49604.1"/>
    <property type="molecule type" value="Genomic_DNA"/>
</dbReference>
<sequence length="105" mass="12808">MDDKKKVAKTNAERQREWAKRNPELARERSKEWYKRNKEALLAKKAKQYAKITEEEKELKRKLKNEKRKEEEKYREQVNLINEFFPNISLEELQSLLRTLASKDQ</sequence>
<gene>
    <name evidence="3" type="ORF">MarFTMF_088</name>
</gene>